<dbReference type="Proteomes" id="UP000095759">
    <property type="component" value="Unassembled WGS sequence"/>
</dbReference>
<evidence type="ECO:0000313" key="8">
    <source>
        <dbReference type="EMBL" id="OEJ28833.1"/>
    </source>
</evidence>
<dbReference type="SUPFAM" id="SSF51735">
    <property type="entry name" value="NAD(P)-binding Rossmann-fold domains"/>
    <property type="match status" value="1"/>
</dbReference>
<protein>
    <recommendedName>
        <fullName evidence="10">Glucose-6-phosphate dehydrogenase</fullName>
    </recommendedName>
</protein>
<dbReference type="Pfam" id="PF00479">
    <property type="entry name" value="G6PD_N"/>
    <property type="match status" value="1"/>
</dbReference>
<evidence type="ECO:0000313" key="9">
    <source>
        <dbReference type="Proteomes" id="UP000095759"/>
    </source>
</evidence>
<comment type="pathway">
    <text evidence="1">Carbohydrate degradation; pentose phosphate pathway; D-ribulose 5-phosphate from D-glucose 6-phosphate (oxidative stage): step 1/3.</text>
</comment>
<dbReference type="GO" id="GO:0004345">
    <property type="term" value="F:glucose-6-phosphate dehydrogenase activity"/>
    <property type="evidence" value="ECO:0007669"/>
    <property type="project" value="InterPro"/>
</dbReference>
<dbReference type="EMBL" id="MEHJ01000001">
    <property type="protein sequence ID" value="OEJ28833.1"/>
    <property type="molecule type" value="Genomic_DNA"/>
</dbReference>
<dbReference type="GO" id="GO:0050661">
    <property type="term" value="F:NADP binding"/>
    <property type="evidence" value="ECO:0007669"/>
    <property type="project" value="InterPro"/>
</dbReference>
<gene>
    <name evidence="8" type="ORF">AS594_34745</name>
</gene>
<dbReference type="PRINTS" id="PR00079">
    <property type="entry name" value="G6PDHDRGNASE"/>
</dbReference>
<proteinExistence type="predicted"/>
<accession>A0A1E5PH08</accession>
<feature type="domain" description="Glucose-6-phosphate dehydrogenase C-terminal" evidence="7">
    <location>
        <begin position="179"/>
        <end position="459"/>
    </location>
</feature>
<feature type="domain" description="Glucose-6-phosphate dehydrogenase NAD-binding" evidence="6">
    <location>
        <begin position="7"/>
        <end position="177"/>
    </location>
</feature>
<evidence type="ECO:0000256" key="1">
    <source>
        <dbReference type="ARBA" id="ARBA00004937"/>
    </source>
</evidence>
<dbReference type="RefSeq" id="WP_069774622.1">
    <property type="nucleotide sequence ID" value="NZ_MEHJ01000001.1"/>
</dbReference>
<dbReference type="InterPro" id="IPR022674">
    <property type="entry name" value="G6P_DH_NAD-bd"/>
</dbReference>
<dbReference type="Pfam" id="PF02781">
    <property type="entry name" value="G6PD_C"/>
    <property type="match status" value="1"/>
</dbReference>
<dbReference type="InterPro" id="IPR001282">
    <property type="entry name" value="G6P_DH"/>
</dbReference>
<keyword evidence="5" id="KW-0119">Carbohydrate metabolism</keyword>
<comment type="caution">
    <text evidence="8">The sequence shown here is derived from an EMBL/GenBank/DDBJ whole genome shotgun (WGS) entry which is preliminary data.</text>
</comment>
<name>A0A1E5PH08_9ACTN</name>
<evidence type="ECO:0008006" key="10">
    <source>
        <dbReference type="Google" id="ProtNLM"/>
    </source>
</evidence>
<dbReference type="PANTHER" id="PTHR23429:SF0">
    <property type="entry name" value="GLUCOSE-6-PHOSPHATE 1-DEHYDROGENASE"/>
    <property type="match status" value="1"/>
</dbReference>
<evidence type="ECO:0000256" key="3">
    <source>
        <dbReference type="ARBA" id="ARBA00022857"/>
    </source>
</evidence>
<dbReference type="PANTHER" id="PTHR23429">
    <property type="entry name" value="GLUCOSE-6-PHOSPHATE 1-DEHYDROGENASE G6PD"/>
    <property type="match status" value="1"/>
</dbReference>
<dbReference type="NCBIfam" id="NF009492">
    <property type="entry name" value="PRK12853.1-3"/>
    <property type="match status" value="1"/>
</dbReference>
<evidence type="ECO:0000259" key="7">
    <source>
        <dbReference type="Pfam" id="PF02781"/>
    </source>
</evidence>
<dbReference type="OrthoDB" id="9802739at2"/>
<dbReference type="GO" id="GO:0009051">
    <property type="term" value="P:pentose-phosphate shunt, oxidative branch"/>
    <property type="evidence" value="ECO:0007669"/>
    <property type="project" value="TreeGrafter"/>
</dbReference>
<dbReference type="SUPFAM" id="SSF55347">
    <property type="entry name" value="Glyceraldehyde-3-phosphate dehydrogenase-like, C-terminal domain"/>
    <property type="match status" value="1"/>
</dbReference>
<keyword evidence="4" id="KW-0560">Oxidoreductase</keyword>
<evidence type="ECO:0000256" key="5">
    <source>
        <dbReference type="ARBA" id="ARBA00023277"/>
    </source>
</evidence>
<dbReference type="Gene3D" id="3.40.50.720">
    <property type="entry name" value="NAD(P)-binding Rossmann-like Domain"/>
    <property type="match status" value="1"/>
</dbReference>
<dbReference type="STRING" id="285458.BGM19_01745"/>
<sequence>MIKTLALLGATGDLAGRFLLPALAALRAADRLPDGFQVVAAAREDLDDRSFQRTATERLERHAPHVPAAARANLVRSLRYRPTEMTDPASLGSLLSGIRQPWAAYLALPPGLHTAVVTTLGSTGLPAGSRIALEKPFGENLDSAMALNRLLTQVTRTAGEQAVFRVDHVLGLPTVQNLLALRLANRILEPVWNSRHIEQIDILWEEDLGLEGRAGYFDRSGTLRDVMQNHMLQILSLIAMELPTRLDQQALRDRKLDALRSVRPLRLDEAVTRTRRARYAAGRLPDAEGGAGRAVPAYRNEDGVDAARGTETFAEIVLDLDTERWSGTRFLLRAGKALHRRRKQVTVRFRPAEHPSYSSAPANTLRIGLDGPEDIALHLTGGVSLNPPSPTPVTLAAPPPFADLTAYGRVLLELLSGGSTLSVRGDEAEAAWRVMTPVLTAWNAGMVPLEEYAAGSAGPP</sequence>
<reference evidence="8 9" key="1">
    <citation type="submission" date="2016-08" db="EMBL/GenBank/DDBJ databases">
        <title>Complete genome sequence of Streptomyces agglomeratus strain 6-3-2, a novel anti-MRSA actinomycete isolated from Wuli of Tebit, China.</title>
        <authorList>
            <person name="Chen X."/>
        </authorList>
    </citation>
    <scope>NUCLEOTIDE SEQUENCE [LARGE SCALE GENOMIC DNA]</scope>
    <source>
        <strain evidence="8 9">6-3-2</strain>
    </source>
</reference>
<dbReference type="GO" id="GO:0006006">
    <property type="term" value="P:glucose metabolic process"/>
    <property type="evidence" value="ECO:0007669"/>
    <property type="project" value="UniProtKB-KW"/>
</dbReference>
<keyword evidence="2" id="KW-0313">Glucose metabolism</keyword>
<dbReference type="InterPro" id="IPR022675">
    <property type="entry name" value="G6P_DH_C"/>
</dbReference>
<evidence type="ECO:0000256" key="2">
    <source>
        <dbReference type="ARBA" id="ARBA00022526"/>
    </source>
</evidence>
<organism evidence="8 9">
    <name type="scientific">Streptomyces agglomeratus</name>
    <dbReference type="NCBI Taxonomy" id="285458"/>
    <lineage>
        <taxon>Bacteria</taxon>
        <taxon>Bacillati</taxon>
        <taxon>Actinomycetota</taxon>
        <taxon>Actinomycetes</taxon>
        <taxon>Kitasatosporales</taxon>
        <taxon>Streptomycetaceae</taxon>
        <taxon>Streptomyces</taxon>
    </lineage>
</organism>
<dbReference type="GO" id="GO:0005829">
    <property type="term" value="C:cytosol"/>
    <property type="evidence" value="ECO:0007669"/>
    <property type="project" value="TreeGrafter"/>
</dbReference>
<dbReference type="Gene3D" id="3.30.360.10">
    <property type="entry name" value="Dihydrodipicolinate Reductase, domain 2"/>
    <property type="match status" value="1"/>
</dbReference>
<dbReference type="PIRSF" id="PIRSF000110">
    <property type="entry name" value="G6PD"/>
    <property type="match status" value="1"/>
</dbReference>
<keyword evidence="3" id="KW-0521">NADP</keyword>
<dbReference type="AlphaFoldDB" id="A0A1E5PH08"/>
<dbReference type="InterPro" id="IPR036291">
    <property type="entry name" value="NAD(P)-bd_dom_sf"/>
</dbReference>
<evidence type="ECO:0000259" key="6">
    <source>
        <dbReference type="Pfam" id="PF00479"/>
    </source>
</evidence>
<evidence type="ECO:0000256" key="4">
    <source>
        <dbReference type="ARBA" id="ARBA00023002"/>
    </source>
</evidence>
<keyword evidence="9" id="KW-1185">Reference proteome</keyword>